<reference evidence="1 2" key="1">
    <citation type="journal article" date="2019" name="Int. J. Syst. Evol. Microbiol.">
        <title>The Global Catalogue of Microorganisms (GCM) 10K type strain sequencing project: providing services to taxonomists for standard genome sequencing and annotation.</title>
        <authorList>
            <consortium name="The Broad Institute Genomics Platform"/>
            <consortium name="The Broad Institute Genome Sequencing Center for Infectious Disease"/>
            <person name="Wu L."/>
            <person name="Ma J."/>
        </authorList>
    </citation>
    <scope>NUCLEOTIDE SEQUENCE [LARGE SCALE GENOMIC DNA]</scope>
    <source>
        <strain evidence="1 2">JCM 3325</strain>
    </source>
</reference>
<dbReference type="Gene3D" id="3.20.20.30">
    <property type="entry name" value="Luciferase-like domain"/>
    <property type="match status" value="1"/>
</dbReference>
<evidence type="ECO:0000313" key="2">
    <source>
        <dbReference type="Proteomes" id="UP001501231"/>
    </source>
</evidence>
<dbReference type="EMBL" id="BAAARW010000022">
    <property type="protein sequence ID" value="GAA2437357.1"/>
    <property type="molecule type" value="Genomic_DNA"/>
</dbReference>
<name>A0ABN3JQJ9_9ACTN</name>
<dbReference type="InterPro" id="IPR036661">
    <property type="entry name" value="Luciferase-like_sf"/>
</dbReference>
<evidence type="ECO:0000313" key="1">
    <source>
        <dbReference type="EMBL" id="GAA2437357.1"/>
    </source>
</evidence>
<keyword evidence="2" id="KW-1185">Reference proteome</keyword>
<dbReference type="SUPFAM" id="SSF51679">
    <property type="entry name" value="Bacterial luciferase-like"/>
    <property type="match status" value="1"/>
</dbReference>
<organism evidence="1 2">
    <name type="scientific">Actinomadura vinacea</name>
    <dbReference type="NCBI Taxonomy" id="115336"/>
    <lineage>
        <taxon>Bacteria</taxon>
        <taxon>Bacillati</taxon>
        <taxon>Actinomycetota</taxon>
        <taxon>Actinomycetes</taxon>
        <taxon>Streptosporangiales</taxon>
        <taxon>Thermomonosporaceae</taxon>
        <taxon>Actinomadura</taxon>
    </lineage>
</organism>
<protein>
    <recommendedName>
        <fullName evidence="3">LLM class flavin-dependent oxidoreductase</fullName>
    </recommendedName>
</protein>
<comment type="caution">
    <text evidence="1">The sequence shown here is derived from an EMBL/GenBank/DDBJ whole genome shotgun (WGS) entry which is preliminary data.</text>
</comment>
<proteinExistence type="predicted"/>
<accession>A0ABN3JQJ9</accession>
<gene>
    <name evidence="1" type="ORF">GCM10010191_60270</name>
</gene>
<evidence type="ECO:0008006" key="3">
    <source>
        <dbReference type="Google" id="ProtNLM"/>
    </source>
</evidence>
<sequence>MATARAIETHVLPRIQDAASTAGRPEPRIVAGLPVAVHDDLDEARAATAATSAGYQRLPNYRRIMEIGGAKSPADAAVLGNEESVTRQLQRLLDAGATDIQAFVVPVGQNRRRSRQRTMDLLASLTNGHD</sequence>
<dbReference type="Proteomes" id="UP001501231">
    <property type="component" value="Unassembled WGS sequence"/>
</dbReference>